<feature type="compositionally biased region" description="Polar residues" evidence="2">
    <location>
        <begin position="417"/>
        <end position="427"/>
    </location>
</feature>
<feature type="region of interest" description="Disordered" evidence="2">
    <location>
        <begin position="22"/>
        <end position="76"/>
    </location>
</feature>
<gene>
    <name evidence="3" type="ORF">ACHAWU_005742</name>
</gene>
<evidence type="ECO:0000313" key="4">
    <source>
        <dbReference type="Proteomes" id="UP001530293"/>
    </source>
</evidence>
<feature type="compositionally biased region" description="Polar residues" evidence="2">
    <location>
        <begin position="31"/>
        <end position="40"/>
    </location>
</feature>
<dbReference type="Proteomes" id="UP001530293">
    <property type="component" value="Unassembled WGS sequence"/>
</dbReference>
<comment type="caution">
    <text evidence="3">The sequence shown here is derived from an EMBL/GenBank/DDBJ whole genome shotgun (WGS) entry which is preliminary data.</text>
</comment>
<feature type="region of interest" description="Disordered" evidence="2">
    <location>
        <begin position="118"/>
        <end position="157"/>
    </location>
</feature>
<feature type="coiled-coil region" evidence="1">
    <location>
        <begin position="1124"/>
        <end position="1298"/>
    </location>
</feature>
<feature type="region of interest" description="Disordered" evidence="2">
    <location>
        <begin position="261"/>
        <end position="287"/>
    </location>
</feature>
<feature type="compositionally biased region" description="Low complexity" evidence="2">
    <location>
        <begin position="41"/>
        <end position="62"/>
    </location>
</feature>
<organism evidence="3 4">
    <name type="scientific">Discostella pseudostelligera</name>
    <dbReference type="NCBI Taxonomy" id="259834"/>
    <lineage>
        <taxon>Eukaryota</taxon>
        <taxon>Sar</taxon>
        <taxon>Stramenopiles</taxon>
        <taxon>Ochrophyta</taxon>
        <taxon>Bacillariophyta</taxon>
        <taxon>Coscinodiscophyceae</taxon>
        <taxon>Thalassiosirophycidae</taxon>
        <taxon>Stephanodiscales</taxon>
        <taxon>Stephanodiscaceae</taxon>
        <taxon>Discostella</taxon>
    </lineage>
</organism>
<feature type="region of interest" description="Disordered" evidence="2">
    <location>
        <begin position="301"/>
        <end position="322"/>
    </location>
</feature>
<feature type="compositionally biased region" description="Polar residues" evidence="2">
    <location>
        <begin position="63"/>
        <end position="76"/>
    </location>
</feature>
<feature type="region of interest" description="Disordered" evidence="2">
    <location>
        <begin position="352"/>
        <end position="427"/>
    </location>
</feature>
<dbReference type="PANTHER" id="PTHR45615:SF80">
    <property type="entry name" value="GRIP DOMAIN-CONTAINING PROTEIN"/>
    <property type="match status" value="1"/>
</dbReference>
<feature type="coiled-coil region" evidence="1">
    <location>
        <begin position="597"/>
        <end position="652"/>
    </location>
</feature>
<evidence type="ECO:0000313" key="3">
    <source>
        <dbReference type="EMBL" id="KAL3763752.1"/>
    </source>
</evidence>
<feature type="compositionally biased region" description="Low complexity" evidence="2">
    <location>
        <begin position="372"/>
        <end position="411"/>
    </location>
</feature>
<keyword evidence="4" id="KW-1185">Reference proteome</keyword>
<feature type="coiled-coil region" evidence="1">
    <location>
        <begin position="1324"/>
        <end position="1521"/>
    </location>
</feature>
<accession>A0ABD3MJF1</accession>
<dbReference type="EMBL" id="JALLBG020000116">
    <property type="protein sequence ID" value="KAL3763752.1"/>
    <property type="molecule type" value="Genomic_DNA"/>
</dbReference>
<reference evidence="3 4" key="1">
    <citation type="submission" date="2024-10" db="EMBL/GenBank/DDBJ databases">
        <title>Updated reference genomes for cyclostephanoid diatoms.</title>
        <authorList>
            <person name="Roberts W.R."/>
            <person name="Alverson A.J."/>
        </authorList>
    </citation>
    <scope>NUCLEOTIDE SEQUENCE [LARGE SCALE GENOMIC DNA]</scope>
    <source>
        <strain evidence="3 4">AJA232-27</strain>
    </source>
</reference>
<dbReference type="PANTHER" id="PTHR45615">
    <property type="entry name" value="MYOSIN HEAVY CHAIN, NON-MUSCLE"/>
    <property type="match status" value="1"/>
</dbReference>
<feature type="region of interest" description="Disordered" evidence="2">
    <location>
        <begin position="1573"/>
        <end position="1604"/>
    </location>
</feature>
<protein>
    <submittedName>
        <fullName evidence="3">Uncharacterized protein</fullName>
    </submittedName>
</protein>
<feature type="coiled-coil region" evidence="1">
    <location>
        <begin position="1018"/>
        <end position="1045"/>
    </location>
</feature>
<dbReference type="SUPFAM" id="SSF57997">
    <property type="entry name" value="Tropomyosin"/>
    <property type="match status" value="1"/>
</dbReference>
<evidence type="ECO:0000256" key="2">
    <source>
        <dbReference type="SAM" id="MobiDB-lite"/>
    </source>
</evidence>
<evidence type="ECO:0000256" key="1">
    <source>
        <dbReference type="SAM" id="Coils"/>
    </source>
</evidence>
<feature type="coiled-coil region" evidence="1">
    <location>
        <begin position="712"/>
        <end position="879"/>
    </location>
</feature>
<sequence>MTTMTDGTSSKVARFRELLNAKKLHEESKTPHSSSVASRLTATSRSGQSSSTAASAGAKSSSWPVEQQSRSSRGGISLNLNDELEQEHQSKIIHSTTTAVKENRHPNNNLSTMTQIMQRKQQMTHAARKELDSSPIMNNSPSASEEKEDESSPSSSWAMLGCHMNETSLDDEGASSELLLLENSDLAVSPYSIRDNTNNIMRNGDGGGDGDGASGISGVLTFLGESPLFDQTLISEEEDEVERNLCRSAEKVKRLEEHLLRTSSGGEGMLSPVNPPSSRSGRNDNRNHRTKEVTFAIQDGMQTPHHGRSPHSTYPRTPRYMGNDDEINMSMQVQATPMNESAIISDDEASELDFGSTSPIEEEMGSGGDAGGASESMGSSGNECDSNESSEIGLLGLGSSSKVSGKGSSRRGMSKETTPTRASLMERNQTLVKEVRFADQTCVALSERKKYYKKQVGQYMETIKAANKENSTLRRNFESSLQESAKLKVLVEWLQAQKHQADLQVEAYRAQITDSEKTHRSILESMEKTHNGHLKIAEEQIHSLQERLNQSHATNSSLQSTLDRMNSKLESKLQSDVASKELIASLKERVASGDSVVQTANASMETMRKRISELEELCDQQKNQLQRERTERERTENNREDLQAQCDELHSQLMEWAHSSVDLEDVLFHDESNEKEGFDGELNAFTPVKHLCLDGSDANLRTPTSNLLARTLRSELKRRQHITEKLEHAEHQVSILNEKIFDMKMDHEEAKADNALLEEELEERKSHIATLETALAEKDHQVDLLCEEIEDLRRDGATSTDGDAESRSDSRCRREALIVLEERLDAVEETLEFTDEELIETKARLADTQELLERTAGELERSEEELAIACSKLSDYEIQVDSLFRDLTEKEVEHANLTKFSDFQTSTIDTLKDKLSSSEKVNVELRVQRKSCIQALAASEKVLRTYEDLEGIDGKMLSEQSRKIARLLETLERAPPDRVEVQTENHELDSVSTSETPVVNSNEPHALTAFCKRCMDSQEQFRIERDDANGQLQKANELIQEFRVELSKQESGYTKQIMSLNKQRTDLEGSLSAVTAELKICQTENETLSATIAATENATSQQLSVIRTNNSELIKENESLRVSLQACELQLEREQGLLRAAQEMAESYRLDVSNTKAAFECLSTQRDLTKASLSKVEKQLHELQQLVSEKEREIKTHKENLSIAQAELKEQTESLKSLEAELSVERESHHTVVGMLDEATNHVAMLENRMKTFEMDFEEKQNECQELIVQVKQIQNALEEAERDTADADGTISRLEIDIQEKKSIIFAYEESIISYKSDIHKLDNELQTTVQEKNNRIQMLEQACSSRQSLFSEQLDRTKKERDAFTSEVTEMINRLQNELEESNKSHFESEERSRITIFELNEAQRALEEEAIRKQHRLDEETKKYDDACQKLEDARKKMSVLTDRLNASEMDCNRVATKHQDEVEELLKDKNRLAGEKQQLEEQVHLLRNDLEKIEEVKVKQSKEIAQVSAQHASLEKKCNMFKDTVKSLNEVNRAWEESYNAQSDDLVAHGMEISRLNTLVSDLKQALSSSRQSSDRFVNRELTLQTPQGDRPSYLGPKSM</sequence>
<feature type="coiled-coil region" evidence="1">
    <location>
        <begin position="456"/>
        <end position="483"/>
    </location>
</feature>
<proteinExistence type="predicted"/>
<name>A0ABD3MJF1_9STRA</name>
<keyword evidence="1" id="KW-0175">Coiled coil</keyword>